<protein>
    <recommendedName>
        <fullName evidence="3">PD-(D/E)XK endonuclease-like domain-containing protein</fullName>
    </recommendedName>
</protein>
<evidence type="ECO:0000313" key="2">
    <source>
        <dbReference type="Proteomes" id="UP000182063"/>
    </source>
</evidence>
<proteinExistence type="predicted"/>
<dbReference type="OrthoDB" id="1982at2"/>
<evidence type="ECO:0008006" key="3">
    <source>
        <dbReference type="Google" id="ProtNLM"/>
    </source>
</evidence>
<dbReference type="EMBL" id="CP018221">
    <property type="protein sequence ID" value="API60560.1"/>
    <property type="molecule type" value="Genomic_DNA"/>
</dbReference>
<gene>
    <name evidence="1" type="ORF">BSL82_15755</name>
</gene>
<name>A0A1L3ZY72_9SPHN</name>
<dbReference type="RefSeq" id="WP_072598224.1">
    <property type="nucleotide sequence ID" value="NZ_CP018221.1"/>
</dbReference>
<sequence>MMDFTPSPAAAFSDAFQAHIDAAMEAANQAQPPRNYIGASRLGEECERMLGYEYHQTPKDPDAHFQGKTLRIFDRGHDAETRMANYLRLAGFTVLTERPDGRQFGFGVAWDDARGCYRISGHCDGVVTAGPDDFGPYPKLWEMKALGDKGWKDTQRKGVKVSKPLYYAQMQLYMAYLGLADHPSLFTAINGNTGEIYAELVPFDHAAAQAASDRGARVVSTLTPDELPRISKQSTDFRCKFCSYAQRCWSEAQPAAAEAPAPWNWGN</sequence>
<reference evidence="2" key="1">
    <citation type="submission" date="2016-11" db="EMBL/GenBank/DDBJ databases">
        <title>Complete Genome Sequence of alachlor-degrading Sphingomonas sp. strain JJ-A5.</title>
        <authorList>
            <person name="Lee H."/>
            <person name="Ka J.-O."/>
        </authorList>
    </citation>
    <scope>NUCLEOTIDE SEQUENCE [LARGE SCALE GENOMIC DNA]</scope>
    <source>
        <strain evidence="2">JJ-A5</strain>
    </source>
</reference>
<evidence type="ECO:0000313" key="1">
    <source>
        <dbReference type="EMBL" id="API60560.1"/>
    </source>
</evidence>
<keyword evidence="2" id="KW-1185">Reference proteome</keyword>
<dbReference type="InterPro" id="IPR011604">
    <property type="entry name" value="PDDEXK-like_dom_sf"/>
</dbReference>
<dbReference type="STRING" id="1921510.BSL82_15755"/>
<dbReference type="Gene3D" id="3.90.320.10">
    <property type="match status" value="1"/>
</dbReference>
<organism evidence="1 2">
    <name type="scientific">Tardibacter chloracetimidivorans</name>
    <dbReference type="NCBI Taxonomy" id="1921510"/>
    <lineage>
        <taxon>Bacteria</taxon>
        <taxon>Pseudomonadati</taxon>
        <taxon>Pseudomonadota</taxon>
        <taxon>Alphaproteobacteria</taxon>
        <taxon>Sphingomonadales</taxon>
        <taxon>Sphingomonadaceae</taxon>
        <taxon>Tardibacter</taxon>
    </lineage>
</organism>
<dbReference type="Proteomes" id="UP000182063">
    <property type="component" value="Chromosome"/>
</dbReference>
<accession>A0A1L3ZY72</accession>
<dbReference type="AlphaFoldDB" id="A0A1L3ZY72"/>
<dbReference type="KEGG" id="sphj:BSL82_15755"/>